<dbReference type="InterPro" id="IPR034202">
    <property type="entry name" value="Subtilisin_Carlsberg-like"/>
</dbReference>
<proteinExistence type="inferred from homology"/>
<evidence type="ECO:0000256" key="9">
    <source>
        <dbReference type="ARBA" id="ARBA00022837"/>
    </source>
</evidence>
<evidence type="ECO:0000256" key="8">
    <source>
        <dbReference type="ARBA" id="ARBA00022825"/>
    </source>
</evidence>
<keyword evidence="8 11" id="KW-0720">Serine protease</keyword>
<dbReference type="Gene3D" id="2.60.40.1930">
    <property type="match status" value="1"/>
</dbReference>
<feature type="active site" description="Charge relay system" evidence="10 11">
    <location>
        <position position="310"/>
    </location>
</feature>
<dbReference type="PROSITE" id="PS00136">
    <property type="entry name" value="SUBTILASE_ASP"/>
    <property type="match status" value="1"/>
</dbReference>
<dbReference type="PANTHER" id="PTHR43806">
    <property type="entry name" value="PEPTIDASE S8"/>
    <property type="match status" value="1"/>
</dbReference>
<dbReference type="GO" id="GO:0006508">
    <property type="term" value="P:proteolysis"/>
    <property type="evidence" value="ECO:0007669"/>
    <property type="project" value="UniProtKB-KW"/>
</dbReference>
<dbReference type="PROSITE" id="PS00137">
    <property type="entry name" value="SUBTILASE_HIS"/>
    <property type="match status" value="1"/>
</dbReference>
<dbReference type="Gene3D" id="3.30.70.80">
    <property type="entry name" value="Peptidase S8 propeptide/proteinase inhibitor I9"/>
    <property type="match status" value="1"/>
</dbReference>
<organism evidence="15 16">
    <name type="scientific">Robertmurraya kyonggiensis</name>
    <dbReference type="NCBI Taxonomy" id="1037680"/>
    <lineage>
        <taxon>Bacteria</taxon>
        <taxon>Bacillati</taxon>
        <taxon>Bacillota</taxon>
        <taxon>Bacilli</taxon>
        <taxon>Bacillales</taxon>
        <taxon>Bacillaceae</taxon>
        <taxon>Robertmurraya</taxon>
    </lineage>
</organism>
<dbReference type="InterPro" id="IPR036852">
    <property type="entry name" value="Peptidase_S8/S53_dom_sf"/>
</dbReference>
<dbReference type="InterPro" id="IPR022398">
    <property type="entry name" value="Peptidase_S8_His-AS"/>
</dbReference>
<comment type="cofactor">
    <cofactor evidence="1">
        <name>Ca(2+)</name>
        <dbReference type="ChEBI" id="CHEBI:29108"/>
    </cofactor>
</comment>
<dbReference type="GO" id="GO:0004252">
    <property type="term" value="F:serine-type endopeptidase activity"/>
    <property type="evidence" value="ECO:0007669"/>
    <property type="project" value="UniProtKB-UniRule"/>
</dbReference>
<evidence type="ECO:0000256" key="13">
    <source>
        <dbReference type="SAM" id="SignalP"/>
    </source>
</evidence>
<dbReference type="InterPro" id="IPR037045">
    <property type="entry name" value="S8pro/Inhibitor_I9_sf"/>
</dbReference>
<feature type="active site" description="Charge relay system" evidence="10 11">
    <location>
        <position position="152"/>
    </location>
</feature>
<keyword evidence="16" id="KW-1185">Reference proteome</keyword>
<dbReference type="EMBL" id="SWBM01000001">
    <property type="protein sequence ID" value="TKC19261.1"/>
    <property type="molecule type" value="Genomic_DNA"/>
</dbReference>
<comment type="subcellular location">
    <subcellularLocation>
        <location evidence="2">Secreted</location>
    </subcellularLocation>
</comment>
<evidence type="ECO:0000256" key="6">
    <source>
        <dbReference type="ARBA" id="ARBA00022723"/>
    </source>
</evidence>
<dbReference type="CDD" id="cd07477">
    <property type="entry name" value="Peptidases_S8_Subtilisin_subset"/>
    <property type="match status" value="1"/>
</dbReference>
<dbReference type="InterPro" id="IPR050131">
    <property type="entry name" value="Peptidase_S8_subtilisin-like"/>
</dbReference>
<evidence type="ECO:0000256" key="7">
    <source>
        <dbReference type="ARBA" id="ARBA00022801"/>
    </source>
</evidence>
<evidence type="ECO:0000259" key="14">
    <source>
        <dbReference type="Pfam" id="PF00082"/>
    </source>
</evidence>
<dbReference type="PROSITE" id="PS00138">
    <property type="entry name" value="SUBTILASE_SER"/>
    <property type="match status" value="1"/>
</dbReference>
<feature type="domain" description="Peptidase S8/S53" evidence="14">
    <location>
        <begin position="113"/>
        <end position="358"/>
    </location>
</feature>
<dbReference type="PROSITE" id="PS51892">
    <property type="entry name" value="SUBTILASE"/>
    <property type="match status" value="1"/>
</dbReference>
<dbReference type="RefSeq" id="WP_136830171.1">
    <property type="nucleotide sequence ID" value="NZ_SWBM01000001.1"/>
</dbReference>
<dbReference type="SUPFAM" id="SSF54897">
    <property type="entry name" value="Protease propeptides/inhibitors"/>
    <property type="match status" value="1"/>
</dbReference>
<dbReference type="AlphaFoldDB" id="A0A4U1D9R7"/>
<comment type="caution">
    <text evidence="15">The sequence shown here is derived from an EMBL/GenBank/DDBJ whole genome shotgun (WGS) entry which is preliminary data.</text>
</comment>
<sequence length="518" mass="55442">MKKLLSFLILTSLLISMSPPVHADINKEYVIIVFKDEIDQKAVENVNGEIEEEFNSLPVVTGEIPEAAIEILERDKDVLAVEVDQRVSIKGQNPDWGINQIEAPAAWNSQLTGKGVTIAVLDTGIATHEDLVVSGGISFTSYTNSYTDDNGHGTHVAGIIGAEKNEIGTVGVAPDADIYAVKVLDKTGSGYLSDIIKGIDWAISNKMDIINLSLTATMDSFALHQAVDNAYNQGLLVVAAAGNHGNTDGTGDTVEYPARYESVIAVSATDYLNQRGRFSATGNSVEVSAPGVKVMSTYLNNSYVSMSGTSMATPYVAGTLALLKQANPTYTNIQLRTNLIASTQDLGVAGKDSYFGYGLVKAPVIVNSAQQEKVVDVPAKTEVKTQIDNTQQLVKQPAPQPIKIVPKKQEVKPPIKKNMVSTISTNASSYKVGKTVEVSVKVVDKGTKKALANSTVKLTITPPKGKAKVVTVKTNSKGQASYKMATNKYTTKGYYKLSTATSSSNYNTAYSSKTIRIK</sequence>
<name>A0A4U1D9R7_9BACI</name>
<feature type="signal peptide" evidence="13">
    <location>
        <begin position="1"/>
        <end position="23"/>
    </location>
</feature>
<evidence type="ECO:0000256" key="12">
    <source>
        <dbReference type="RuleBase" id="RU003355"/>
    </source>
</evidence>
<dbReference type="Pfam" id="PF00082">
    <property type="entry name" value="Peptidase_S8"/>
    <property type="match status" value="1"/>
</dbReference>
<keyword evidence="4" id="KW-0964">Secreted</keyword>
<evidence type="ECO:0000313" key="15">
    <source>
        <dbReference type="EMBL" id="TKC19261.1"/>
    </source>
</evidence>
<dbReference type="Gene3D" id="3.40.50.200">
    <property type="entry name" value="Peptidase S8/S53 domain"/>
    <property type="match status" value="1"/>
</dbReference>
<dbReference type="InterPro" id="IPR015500">
    <property type="entry name" value="Peptidase_S8_subtilisin-rel"/>
</dbReference>
<feature type="active site" description="Charge relay system" evidence="10 11">
    <location>
        <position position="122"/>
    </location>
</feature>
<accession>A0A4U1D9R7</accession>
<dbReference type="GO" id="GO:0005576">
    <property type="term" value="C:extracellular region"/>
    <property type="evidence" value="ECO:0007669"/>
    <property type="project" value="UniProtKB-SubCell"/>
</dbReference>
<dbReference type="PRINTS" id="PR00723">
    <property type="entry name" value="SUBTILISIN"/>
</dbReference>
<comment type="similarity">
    <text evidence="3 11 12">Belongs to the peptidase S8 family.</text>
</comment>
<evidence type="ECO:0000256" key="4">
    <source>
        <dbReference type="ARBA" id="ARBA00022525"/>
    </source>
</evidence>
<evidence type="ECO:0000256" key="11">
    <source>
        <dbReference type="PROSITE-ProRule" id="PRU01240"/>
    </source>
</evidence>
<keyword evidence="5 11" id="KW-0645">Protease</keyword>
<evidence type="ECO:0000256" key="3">
    <source>
        <dbReference type="ARBA" id="ARBA00011073"/>
    </source>
</evidence>
<dbReference type="OrthoDB" id="9798386at2"/>
<dbReference type="PANTHER" id="PTHR43806:SF11">
    <property type="entry name" value="CEREVISIN-RELATED"/>
    <property type="match status" value="1"/>
</dbReference>
<keyword evidence="7 11" id="KW-0378">Hydrolase</keyword>
<dbReference type="InterPro" id="IPR023827">
    <property type="entry name" value="Peptidase_S8_Asp-AS"/>
</dbReference>
<dbReference type="GO" id="GO:0046872">
    <property type="term" value="F:metal ion binding"/>
    <property type="evidence" value="ECO:0007669"/>
    <property type="project" value="UniProtKB-KW"/>
</dbReference>
<dbReference type="InterPro" id="IPR023828">
    <property type="entry name" value="Peptidase_S8_Ser-AS"/>
</dbReference>
<reference evidence="15 16" key="1">
    <citation type="journal article" date="2011" name="J. Microbiol.">
        <title>Bacillus kyonggiensis sp. nov., isolated from soil of a lettuce field.</title>
        <authorList>
            <person name="Dong K."/>
            <person name="Lee S."/>
        </authorList>
    </citation>
    <scope>NUCLEOTIDE SEQUENCE [LARGE SCALE GENOMIC DNA]</scope>
    <source>
        <strain evidence="15 16">NB22</strain>
    </source>
</reference>
<feature type="chain" id="PRO_5020593478" evidence="13">
    <location>
        <begin position="24"/>
        <end position="518"/>
    </location>
</feature>
<evidence type="ECO:0000313" key="16">
    <source>
        <dbReference type="Proteomes" id="UP000307756"/>
    </source>
</evidence>
<evidence type="ECO:0000256" key="1">
    <source>
        <dbReference type="ARBA" id="ARBA00001913"/>
    </source>
</evidence>
<dbReference type="InterPro" id="IPR000209">
    <property type="entry name" value="Peptidase_S8/S53_dom"/>
</dbReference>
<keyword evidence="9" id="KW-0106">Calcium</keyword>
<dbReference type="Proteomes" id="UP000307756">
    <property type="component" value="Unassembled WGS sequence"/>
</dbReference>
<evidence type="ECO:0000256" key="10">
    <source>
        <dbReference type="PIRSR" id="PIRSR615500-1"/>
    </source>
</evidence>
<evidence type="ECO:0000256" key="2">
    <source>
        <dbReference type="ARBA" id="ARBA00004613"/>
    </source>
</evidence>
<evidence type="ECO:0000256" key="5">
    <source>
        <dbReference type="ARBA" id="ARBA00022670"/>
    </source>
</evidence>
<keyword evidence="13" id="KW-0732">Signal</keyword>
<protein>
    <submittedName>
        <fullName evidence="15">Peptidase S8/S53 subtilisin kexin sedolisin</fullName>
    </submittedName>
</protein>
<keyword evidence="6" id="KW-0479">Metal-binding</keyword>
<gene>
    <name evidence="15" type="ORF">FA727_06890</name>
</gene>
<dbReference type="SUPFAM" id="SSF52743">
    <property type="entry name" value="Subtilisin-like"/>
    <property type="match status" value="1"/>
</dbReference>